<evidence type="ECO:0000313" key="11">
    <source>
        <dbReference type="Proteomes" id="UP000321362"/>
    </source>
</evidence>
<evidence type="ECO:0000313" key="10">
    <source>
        <dbReference type="EMBL" id="QEC77551.1"/>
    </source>
</evidence>
<gene>
    <name evidence="10" type="ORF">FSB76_16965</name>
</gene>
<evidence type="ECO:0000256" key="3">
    <source>
        <dbReference type="ARBA" id="ARBA00022692"/>
    </source>
</evidence>
<name>A0A5B8W1G7_9SPHI</name>
<evidence type="ECO:0000259" key="9">
    <source>
        <dbReference type="Pfam" id="PF12704"/>
    </source>
</evidence>
<organism evidence="10 11">
    <name type="scientific">Mucilaginibacter ginsenosidivorax</name>
    <dbReference type="NCBI Taxonomy" id="862126"/>
    <lineage>
        <taxon>Bacteria</taxon>
        <taxon>Pseudomonadati</taxon>
        <taxon>Bacteroidota</taxon>
        <taxon>Sphingobacteriia</taxon>
        <taxon>Sphingobacteriales</taxon>
        <taxon>Sphingobacteriaceae</taxon>
        <taxon>Mucilaginibacter</taxon>
    </lineage>
</organism>
<comment type="subcellular location">
    <subcellularLocation>
        <location evidence="1">Cell membrane</location>
        <topology evidence="1">Multi-pass membrane protein</topology>
    </subcellularLocation>
</comment>
<dbReference type="GO" id="GO:0005886">
    <property type="term" value="C:plasma membrane"/>
    <property type="evidence" value="ECO:0007669"/>
    <property type="project" value="UniProtKB-SubCell"/>
</dbReference>
<dbReference type="InterPro" id="IPR003838">
    <property type="entry name" value="ABC3_permease_C"/>
</dbReference>
<evidence type="ECO:0000259" key="8">
    <source>
        <dbReference type="Pfam" id="PF02687"/>
    </source>
</evidence>
<feature type="transmembrane region" description="Helical" evidence="7">
    <location>
        <begin position="337"/>
        <end position="363"/>
    </location>
</feature>
<dbReference type="InterPro" id="IPR050250">
    <property type="entry name" value="Macrolide_Exporter_MacB"/>
</dbReference>
<dbReference type="Pfam" id="PF12704">
    <property type="entry name" value="MacB_PCD"/>
    <property type="match status" value="1"/>
</dbReference>
<dbReference type="PANTHER" id="PTHR30572:SF4">
    <property type="entry name" value="ABC TRANSPORTER PERMEASE YTRF"/>
    <property type="match status" value="1"/>
</dbReference>
<dbReference type="EMBL" id="CP042437">
    <property type="protein sequence ID" value="QEC77551.1"/>
    <property type="molecule type" value="Genomic_DNA"/>
</dbReference>
<feature type="transmembrane region" description="Helical" evidence="7">
    <location>
        <begin position="375"/>
        <end position="395"/>
    </location>
</feature>
<dbReference type="RefSeq" id="WP_147055349.1">
    <property type="nucleotide sequence ID" value="NZ_CP042437.1"/>
</dbReference>
<keyword evidence="5 7" id="KW-0472">Membrane</keyword>
<dbReference type="PANTHER" id="PTHR30572">
    <property type="entry name" value="MEMBRANE COMPONENT OF TRANSPORTER-RELATED"/>
    <property type="match status" value="1"/>
</dbReference>
<sequence length="412" mass="43885">MPVKTSYRENISIALQSIAGNRLRTSLTALIIAIGIMALVSILTAIEGIRQFTNDAFADLGANSFTIQNRGEGLNFGNGGHRKMYPPITYDQADRFKKTFKLPVIIAVNIDVTGTAVAKFGSEKTNQNISISGSNENYLATSGKKLSFGRNFSTSELEHGSNVVLIGDEIKQKLFKHSDPVNQNVFIGGNKYKIVGVIASKGSSSFGGDKFCIIPILKAKQIDTNRNASYTVTVKVKGPGALDATIGEATSLFRNVRSLNVASQDNFEISRSDSIQKELSGQLAGITAGGFAISIITLIGAAIGLMNIMLVSVTERTREIGVRKAIGATPAVIRKQFLIEAIVICLIGGAAGIVLGMAAGNVIAVQISGTFAVPWGWLIFAVVLCTFIGLISGYYPAKKAAKLDPVEALRYE</sequence>
<evidence type="ECO:0000256" key="4">
    <source>
        <dbReference type="ARBA" id="ARBA00022989"/>
    </source>
</evidence>
<evidence type="ECO:0000256" key="7">
    <source>
        <dbReference type="SAM" id="Phobius"/>
    </source>
</evidence>
<dbReference type="GO" id="GO:0022857">
    <property type="term" value="F:transmembrane transporter activity"/>
    <property type="evidence" value="ECO:0007669"/>
    <property type="project" value="TreeGrafter"/>
</dbReference>
<dbReference type="AlphaFoldDB" id="A0A5B8W1G7"/>
<keyword evidence="4 7" id="KW-1133">Transmembrane helix</keyword>
<feature type="domain" description="ABC3 transporter permease C-terminal" evidence="8">
    <location>
        <begin position="292"/>
        <end position="405"/>
    </location>
</feature>
<feature type="domain" description="MacB-like periplasmic core" evidence="9">
    <location>
        <begin position="25"/>
        <end position="250"/>
    </location>
</feature>
<evidence type="ECO:0000256" key="5">
    <source>
        <dbReference type="ARBA" id="ARBA00023136"/>
    </source>
</evidence>
<proteinExistence type="inferred from homology"/>
<dbReference type="OrthoDB" id="9770036at2"/>
<comment type="similarity">
    <text evidence="6">Belongs to the ABC-4 integral membrane protein family.</text>
</comment>
<feature type="transmembrane region" description="Helical" evidence="7">
    <location>
        <begin position="283"/>
        <end position="310"/>
    </location>
</feature>
<keyword evidence="11" id="KW-1185">Reference proteome</keyword>
<accession>A0A5B8W1G7</accession>
<feature type="transmembrane region" description="Helical" evidence="7">
    <location>
        <begin position="27"/>
        <end position="46"/>
    </location>
</feature>
<evidence type="ECO:0000256" key="6">
    <source>
        <dbReference type="ARBA" id="ARBA00038076"/>
    </source>
</evidence>
<evidence type="ECO:0000256" key="2">
    <source>
        <dbReference type="ARBA" id="ARBA00022475"/>
    </source>
</evidence>
<dbReference type="InterPro" id="IPR025857">
    <property type="entry name" value="MacB_PCD"/>
</dbReference>
<evidence type="ECO:0000256" key="1">
    <source>
        <dbReference type="ARBA" id="ARBA00004651"/>
    </source>
</evidence>
<protein>
    <submittedName>
        <fullName evidence="10">FtsX-like permease family protein</fullName>
    </submittedName>
</protein>
<dbReference type="Proteomes" id="UP000321362">
    <property type="component" value="Chromosome"/>
</dbReference>
<dbReference type="KEGG" id="mgk:FSB76_16965"/>
<reference evidence="10 11" key="1">
    <citation type="journal article" date="2013" name="J. Microbiol.">
        <title>Mucilaginibacter ginsenosidivorax sp. nov., with ginsenoside converting activity isolated from sediment.</title>
        <authorList>
            <person name="Kim J.K."/>
            <person name="Choi T.E."/>
            <person name="Liu Q.M."/>
            <person name="Park H.Y."/>
            <person name="Yi T.H."/>
            <person name="Yoon M.H."/>
            <person name="Kim S.C."/>
            <person name="Im W.T."/>
        </authorList>
    </citation>
    <scope>NUCLEOTIDE SEQUENCE [LARGE SCALE GENOMIC DNA]</scope>
    <source>
        <strain evidence="10 11">KHI28</strain>
    </source>
</reference>
<dbReference type="Pfam" id="PF02687">
    <property type="entry name" value="FtsX"/>
    <property type="match status" value="1"/>
</dbReference>
<keyword evidence="2" id="KW-1003">Cell membrane</keyword>
<keyword evidence="3 7" id="KW-0812">Transmembrane</keyword>